<keyword evidence="12" id="KW-1185">Reference proteome</keyword>
<sequence length="291" mass="32598">MCSKTAVAPLDRIKILMQAQHKHYKNLGFISGLKFIVKNEGFYALYKGNFVQMIRIVPYAAGQFTAYEMYKKHLGGSFGQYSHIDRFLAGAAGGVTAATITYPLDMIRARLAFLSSGDSLYSGISDVAIKIFKQEGGFRALYRGYLPNVIAMVPYAGLSFYTYEKMKYLCIKHAPDYFCSKQKTNTGGLILNVFAKLLCGGIAGAIAHTVSYPLDVTKRRMQLAMMHPATYKYGLGMWSTIRMIYYEDGVVRGLYRGMTVHFVRSVPFVAVGFTSYEIMKQMMNLDTGMKV</sequence>
<dbReference type="PANTHER" id="PTHR24089">
    <property type="entry name" value="SOLUTE CARRIER FAMILY 25"/>
    <property type="match status" value="1"/>
</dbReference>
<feature type="repeat" description="Solcar" evidence="9">
    <location>
        <begin position="1"/>
        <end position="73"/>
    </location>
</feature>
<comment type="similarity">
    <text evidence="2 10">Belongs to the mitochondrial carrier (TC 2.A.29) family.</text>
</comment>
<name>E2B686_HARSA</name>
<dbReference type="Proteomes" id="UP000008237">
    <property type="component" value="Unassembled WGS sequence"/>
</dbReference>
<evidence type="ECO:0000256" key="6">
    <source>
        <dbReference type="ARBA" id="ARBA00022792"/>
    </source>
</evidence>
<dbReference type="PRINTS" id="PR00928">
    <property type="entry name" value="GRAVESDC"/>
</dbReference>
<dbReference type="GO" id="GO:0055085">
    <property type="term" value="P:transmembrane transport"/>
    <property type="evidence" value="ECO:0007669"/>
    <property type="project" value="InterPro"/>
</dbReference>
<evidence type="ECO:0000313" key="11">
    <source>
        <dbReference type="EMBL" id="EFN88779.1"/>
    </source>
</evidence>
<dbReference type="GO" id="GO:0005743">
    <property type="term" value="C:mitochondrial inner membrane"/>
    <property type="evidence" value="ECO:0007669"/>
    <property type="project" value="UniProtKB-SubCell"/>
</dbReference>
<organism evidence="12">
    <name type="scientific">Harpegnathos saltator</name>
    <name type="common">Jerdon's jumping ant</name>
    <dbReference type="NCBI Taxonomy" id="610380"/>
    <lineage>
        <taxon>Eukaryota</taxon>
        <taxon>Metazoa</taxon>
        <taxon>Ecdysozoa</taxon>
        <taxon>Arthropoda</taxon>
        <taxon>Hexapoda</taxon>
        <taxon>Insecta</taxon>
        <taxon>Pterygota</taxon>
        <taxon>Neoptera</taxon>
        <taxon>Endopterygota</taxon>
        <taxon>Hymenoptera</taxon>
        <taxon>Apocrita</taxon>
        <taxon>Aculeata</taxon>
        <taxon>Formicoidea</taxon>
        <taxon>Formicidae</taxon>
        <taxon>Ponerinae</taxon>
        <taxon>Ponerini</taxon>
        <taxon>Harpegnathos</taxon>
    </lineage>
</organism>
<evidence type="ECO:0000256" key="7">
    <source>
        <dbReference type="ARBA" id="ARBA00023128"/>
    </source>
</evidence>
<evidence type="ECO:0000256" key="8">
    <source>
        <dbReference type="ARBA" id="ARBA00023136"/>
    </source>
</evidence>
<keyword evidence="5" id="KW-0677">Repeat</keyword>
<dbReference type="SUPFAM" id="SSF103506">
    <property type="entry name" value="Mitochondrial carrier"/>
    <property type="match status" value="1"/>
</dbReference>
<dbReference type="PROSITE" id="PS50920">
    <property type="entry name" value="SOLCAR"/>
    <property type="match status" value="3"/>
</dbReference>
<protein>
    <submittedName>
        <fullName evidence="11">Graves disease carrier protein-like protein</fullName>
    </submittedName>
</protein>
<dbReference type="InterPro" id="IPR023395">
    <property type="entry name" value="MCP_dom_sf"/>
</dbReference>
<keyword evidence="7" id="KW-0496">Mitochondrion</keyword>
<dbReference type="InterPro" id="IPR018108">
    <property type="entry name" value="MCP_transmembrane"/>
</dbReference>
<comment type="subcellular location">
    <subcellularLocation>
        <location evidence="1">Mitochondrion inner membrane</location>
        <topology evidence="1">Multi-pass membrane protein</topology>
    </subcellularLocation>
</comment>
<dbReference type="OMA" id="YKMSVPK"/>
<feature type="repeat" description="Solcar" evidence="9">
    <location>
        <begin position="81"/>
        <end position="169"/>
    </location>
</feature>
<dbReference type="OrthoDB" id="270584at2759"/>
<gene>
    <name evidence="11" type="ORF">EAI_13019</name>
</gene>
<evidence type="ECO:0000256" key="3">
    <source>
        <dbReference type="ARBA" id="ARBA00022448"/>
    </source>
</evidence>
<feature type="repeat" description="Solcar" evidence="9">
    <location>
        <begin position="191"/>
        <end position="282"/>
    </location>
</feature>
<dbReference type="Pfam" id="PF00153">
    <property type="entry name" value="Mito_carr"/>
    <property type="match status" value="3"/>
</dbReference>
<keyword evidence="8 9" id="KW-0472">Membrane</keyword>
<evidence type="ECO:0000256" key="4">
    <source>
        <dbReference type="ARBA" id="ARBA00022692"/>
    </source>
</evidence>
<reference evidence="11 12" key="1">
    <citation type="journal article" date="2010" name="Science">
        <title>Genomic comparison of the ants Camponotus floridanus and Harpegnathos saltator.</title>
        <authorList>
            <person name="Bonasio R."/>
            <person name="Zhang G."/>
            <person name="Ye C."/>
            <person name="Mutti N.S."/>
            <person name="Fang X."/>
            <person name="Qin N."/>
            <person name="Donahue G."/>
            <person name="Yang P."/>
            <person name="Li Q."/>
            <person name="Li C."/>
            <person name="Zhang P."/>
            <person name="Huang Z."/>
            <person name="Berger S.L."/>
            <person name="Reinberg D."/>
            <person name="Wang J."/>
            <person name="Liebig J."/>
        </authorList>
    </citation>
    <scope>NUCLEOTIDE SEQUENCE [LARGE SCALE GENOMIC DNA]</scope>
    <source>
        <strain evidence="11 12">R22 G/1</strain>
    </source>
</reference>
<dbReference type="InterPro" id="IPR002067">
    <property type="entry name" value="MCP"/>
</dbReference>
<evidence type="ECO:0000256" key="10">
    <source>
        <dbReference type="RuleBase" id="RU000488"/>
    </source>
</evidence>
<dbReference type="PRINTS" id="PR00926">
    <property type="entry name" value="MITOCARRIER"/>
</dbReference>
<accession>E2B686</accession>
<evidence type="ECO:0000256" key="2">
    <source>
        <dbReference type="ARBA" id="ARBA00006375"/>
    </source>
</evidence>
<dbReference type="EMBL" id="GL445930">
    <property type="protein sequence ID" value="EFN88779.1"/>
    <property type="molecule type" value="Genomic_DNA"/>
</dbReference>
<evidence type="ECO:0000256" key="5">
    <source>
        <dbReference type="ARBA" id="ARBA00022737"/>
    </source>
</evidence>
<proteinExistence type="inferred from homology"/>
<dbReference type="InterPro" id="IPR002167">
    <property type="entry name" value="GDC-like"/>
</dbReference>
<evidence type="ECO:0000313" key="12">
    <source>
        <dbReference type="Proteomes" id="UP000008237"/>
    </source>
</evidence>
<keyword evidence="6" id="KW-0999">Mitochondrion inner membrane</keyword>
<dbReference type="Gene3D" id="1.50.40.10">
    <property type="entry name" value="Mitochondrial carrier domain"/>
    <property type="match status" value="1"/>
</dbReference>
<keyword evidence="3 10" id="KW-0813">Transport</keyword>
<dbReference type="AlphaFoldDB" id="E2B686"/>
<dbReference type="InParanoid" id="E2B686"/>
<dbReference type="STRING" id="610380.E2B686"/>
<evidence type="ECO:0000256" key="9">
    <source>
        <dbReference type="PROSITE-ProRule" id="PRU00282"/>
    </source>
</evidence>
<keyword evidence="4 9" id="KW-0812">Transmembrane</keyword>
<evidence type="ECO:0000256" key="1">
    <source>
        <dbReference type="ARBA" id="ARBA00004448"/>
    </source>
</evidence>